<organism evidence="6">
    <name type="scientific">Gasterosteus aculeatus</name>
    <name type="common">Three-spined stickleback</name>
    <dbReference type="NCBI Taxonomy" id="69293"/>
    <lineage>
        <taxon>Eukaryota</taxon>
        <taxon>Metazoa</taxon>
        <taxon>Chordata</taxon>
        <taxon>Craniata</taxon>
        <taxon>Vertebrata</taxon>
        <taxon>Euteleostomi</taxon>
        <taxon>Actinopterygii</taxon>
        <taxon>Neopterygii</taxon>
        <taxon>Teleostei</taxon>
        <taxon>Neoteleostei</taxon>
        <taxon>Acanthomorphata</taxon>
        <taxon>Eupercaria</taxon>
        <taxon>Perciformes</taxon>
        <taxon>Cottioidei</taxon>
        <taxon>Gasterosteales</taxon>
        <taxon>Gasterosteidae</taxon>
        <taxon>Gasterosteus</taxon>
    </lineage>
</organism>
<dbReference type="GO" id="GO:0003677">
    <property type="term" value="F:DNA binding"/>
    <property type="evidence" value="ECO:0007669"/>
    <property type="project" value="UniProtKB-UniRule"/>
</dbReference>
<dbReference type="Pfam" id="PF05225">
    <property type="entry name" value="HTH_psq"/>
    <property type="match status" value="1"/>
</dbReference>
<proteinExistence type="predicted"/>
<comment type="subcellular location">
    <subcellularLocation>
        <location evidence="3">Nucleus</location>
    </subcellularLocation>
</comment>
<name>G3NRI0_GASAC</name>
<reference evidence="6" key="2">
    <citation type="submission" date="2024-04" db="UniProtKB">
        <authorList>
            <consortium name="Ensembl"/>
        </authorList>
    </citation>
    <scope>IDENTIFICATION</scope>
</reference>
<keyword evidence="2 3" id="KW-0539">Nucleus</keyword>
<feature type="domain" description="HTH psq-type" evidence="5">
    <location>
        <begin position="8"/>
        <end position="60"/>
    </location>
</feature>
<dbReference type="AlphaFoldDB" id="G3NRI0"/>
<dbReference type="Pfam" id="PF03221">
    <property type="entry name" value="HTH_Tnp_Tc5"/>
    <property type="match status" value="1"/>
</dbReference>
<protein>
    <recommendedName>
        <fullName evidence="5">HTH psq-type domain-containing protein</fullName>
    </recommendedName>
</protein>
<dbReference type="Ensembl" id="ENSGACT00000007966.1">
    <property type="protein sequence ID" value="ENSGACP00000007947.1"/>
    <property type="gene ID" value="ENSGACG00000006012.1"/>
</dbReference>
<dbReference type="InParanoid" id="G3NRI0"/>
<sequence>MPNIRELRKKGSKKVKWTLDAMVRAVQEVKEGRQTARKAARKFGVPKSSLADRLSGRVAVDCVHGQKPLLTSEDESSLLEYCLYSASQGCPQRKHQVITNALAIYNYRNPHQPRTVLGQTWWINFMERHRHRITSQNMRSYLLESHTKSHTKRGSVKFQPPESLPPSSDPYLAHPLVASGLVTAELARVLSKTNETCDAQSDRRSFQVLTAR</sequence>
<dbReference type="PROSITE" id="PS50960">
    <property type="entry name" value="HTH_PSQ"/>
    <property type="match status" value="1"/>
</dbReference>
<evidence type="ECO:0000256" key="1">
    <source>
        <dbReference type="ARBA" id="ARBA00023125"/>
    </source>
</evidence>
<evidence type="ECO:0000259" key="5">
    <source>
        <dbReference type="PROSITE" id="PS50960"/>
    </source>
</evidence>
<feature type="DNA-binding region" description="H-T-H motif" evidence="3">
    <location>
        <begin position="36"/>
        <end position="56"/>
    </location>
</feature>
<evidence type="ECO:0000313" key="6">
    <source>
        <dbReference type="Ensembl" id="ENSGACP00000007947.1"/>
    </source>
</evidence>
<feature type="region of interest" description="Disordered" evidence="4">
    <location>
        <begin position="146"/>
        <end position="166"/>
    </location>
</feature>
<accession>G3NRI0</accession>
<evidence type="ECO:0000256" key="2">
    <source>
        <dbReference type="ARBA" id="ARBA00023242"/>
    </source>
</evidence>
<dbReference type="GO" id="GO:0005634">
    <property type="term" value="C:nucleus"/>
    <property type="evidence" value="ECO:0007669"/>
    <property type="project" value="UniProtKB-SubCell"/>
</dbReference>
<dbReference type="Bgee" id="ENSGACG00000006012">
    <property type="expression patterns" value="Expressed in embryo"/>
</dbReference>
<dbReference type="InterPro" id="IPR007889">
    <property type="entry name" value="HTH_Psq"/>
</dbReference>
<evidence type="ECO:0000256" key="3">
    <source>
        <dbReference type="PROSITE-ProRule" id="PRU00320"/>
    </source>
</evidence>
<dbReference type="InterPro" id="IPR006600">
    <property type="entry name" value="HTH_CenpB_DNA-bd_dom"/>
</dbReference>
<keyword evidence="1 3" id="KW-0238">DNA-binding</keyword>
<dbReference type="InterPro" id="IPR009057">
    <property type="entry name" value="Homeodomain-like_sf"/>
</dbReference>
<dbReference type="Gene3D" id="1.10.10.60">
    <property type="entry name" value="Homeodomain-like"/>
    <property type="match status" value="1"/>
</dbReference>
<reference evidence="6" key="1">
    <citation type="submission" date="2006-01" db="EMBL/GenBank/DDBJ databases">
        <authorList>
            <person name="Lindblad-Toh K."/>
            <person name="Mauceli E."/>
            <person name="Grabherr M."/>
            <person name="Chang J.L."/>
            <person name="Lander E.S."/>
        </authorList>
    </citation>
    <scope>NUCLEOTIDE SEQUENCE [LARGE SCALE GENOMIC DNA]</scope>
</reference>
<evidence type="ECO:0000256" key="4">
    <source>
        <dbReference type="SAM" id="MobiDB-lite"/>
    </source>
</evidence>
<dbReference type="SUPFAM" id="SSF46689">
    <property type="entry name" value="Homeodomain-like"/>
    <property type="match status" value="1"/>
</dbReference>